<dbReference type="Gene3D" id="1.20.1250.20">
    <property type="entry name" value="MFS general substrate transporter like domains"/>
    <property type="match status" value="2"/>
</dbReference>
<reference evidence="8 9" key="2">
    <citation type="journal article" date="2008" name="Int. J. Syst. Evol. Microbiol.">
        <title>Methanocella paludicola gen. nov., sp. nov., a methane-producing archaeon, the first isolate of the lineage 'Rice Cluster I', and proposal of the new archaeal order Methanocellales ord. nov.</title>
        <authorList>
            <person name="Sakai S."/>
            <person name="Imachi H."/>
            <person name="Hanada S."/>
            <person name="Ohashi A."/>
            <person name="Harada H."/>
            <person name="Kamagata Y."/>
        </authorList>
    </citation>
    <scope>NUCLEOTIDE SEQUENCE [LARGE SCALE GENOMIC DNA]</scope>
    <source>
        <strain evidence="9">DSM 17711 / JCM 13418 / NBRC 101707 / SANAE</strain>
    </source>
</reference>
<dbReference type="GeneID" id="8682141"/>
<dbReference type="InterPro" id="IPR050930">
    <property type="entry name" value="MFS_Vesicular_Transporter"/>
</dbReference>
<evidence type="ECO:0000256" key="3">
    <source>
        <dbReference type="ARBA" id="ARBA00022692"/>
    </source>
</evidence>
<feature type="domain" description="Major facilitator superfamily (MFS) profile" evidence="7">
    <location>
        <begin position="8"/>
        <end position="386"/>
    </location>
</feature>
<protein>
    <submittedName>
        <fullName evidence="8">MFS transporter</fullName>
    </submittedName>
</protein>
<evidence type="ECO:0000313" key="8">
    <source>
        <dbReference type="EMBL" id="BAI62415.1"/>
    </source>
</evidence>
<dbReference type="Pfam" id="PF07690">
    <property type="entry name" value="MFS_1"/>
    <property type="match status" value="1"/>
</dbReference>
<dbReference type="GO" id="GO:0022857">
    <property type="term" value="F:transmembrane transporter activity"/>
    <property type="evidence" value="ECO:0007669"/>
    <property type="project" value="InterPro"/>
</dbReference>
<proteinExistence type="predicted"/>
<dbReference type="InParanoid" id="D1Z143"/>
<sequence length="388" mass="40339">MTGRKNLVFALVSAAIFMDMMVYTLVIPVLPSYAMKLGADTVTIGAIYGAFSVSLLLFSIPFGILSDQLGRRSFMMLGMLTLAATNVAFALSSDVAVLILARLLQGMSGAATWSAGLSMLADTFGPEERGKRLGMAMSAMSVGTLIGPTMGGILYDNLGYALTFIIPSVMACIVGLAFLAVSEPSGHAPSVPFRERLAPYLRSPRTFLAISLAVVIGAVTYGILEPFMPVYMYDVFSATPTMVGLAFGAMSLLSIVAQPLVGRLYDLHGGRLLITAGLASSAIVVAGCALTPSFALTAAVLSLLGMTMGFALTPMLPLLSDLYGGGNSSGMAYGIYNTLFSLGLAVGPFAGGVMVAALTLPATLYVVAVLLAIAGIIMFLFIGQPRKI</sequence>
<evidence type="ECO:0000256" key="6">
    <source>
        <dbReference type="SAM" id="Phobius"/>
    </source>
</evidence>
<organism evidence="8 9">
    <name type="scientific">Methanocella paludicola (strain DSM 17711 / JCM 13418 / NBRC 101707 / SANAE)</name>
    <dbReference type="NCBI Taxonomy" id="304371"/>
    <lineage>
        <taxon>Archaea</taxon>
        <taxon>Methanobacteriati</taxon>
        <taxon>Methanobacteriota</taxon>
        <taxon>Stenosarchaea group</taxon>
        <taxon>Methanomicrobia</taxon>
        <taxon>Methanocellales</taxon>
        <taxon>Methanocellaceae</taxon>
        <taxon>Methanocella</taxon>
    </lineage>
</organism>
<feature type="transmembrane region" description="Helical" evidence="6">
    <location>
        <begin position="298"/>
        <end position="319"/>
    </location>
</feature>
<feature type="transmembrane region" description="Helical" evidence="6">
    <location>
        <begin position="7"/>
        <end position="30"/>
    </location>
</feature>
<comment type="subcellular location">
    <subcellularLocation>
        <location evidence="1">Membrane</location>
        <topology evidence="1">Multi-pass membrane protein</topology>
    </subcellularLocation>
</comment>
<accession>D1Z143</accession>
<keyword evidence="4 6" id="KW-1133">Transmembrane helix</keyword>
<evidence type="ECO:0000259" key="7">
    <source>
        <dbReference type="PROSITE" id="PS50850"/>
    </source>
</evidence>
<dbReference type="InterPro" id="IPR020846">
    <property type="entry name" value="MFS_dom"/>
</dbReference>
<keyword evidence="9" id="KW-1185">Reference proteome</keyword>
<evidence type="ECO:0000256" key="4">
    <source>
        <dbReference type="ARBA" id="ARBA00022989"/>
    </source>
</evidence>
<dbReference type="PROSITE" id="PS50850">
    <property type="entry name" value="MFS"/>
    <property type="match status" value="1"/>
</dbReference>
<dbReference type="PRINTS" id="PR01035">
    <property type="entry name" value="TCRTETA"/>
</dbReference>
<feature type="transmembrane region" description="Helical" evidence="6">
    <location>
        <begin position="42"/>
        <end position="62"/>
    </location>
</feature>
<dbReference type="KEGG" id="mpd:MCP_2343"/>
<dbReference type="InterPro" id="IPR001958">
    <property type="entry name" value="Tet-R_TetA/multi-R_MdtG-like"/>
</dbReference>
<dbReference type="PANTHER" id="PTHR23506:SF23">
    <property type="entry name" value="GH10249P"/>
    <property type="match status" value="1"/>
</dbReference>
<keyword evidence="5 6" id="KW-0472">Membrane</keyword>
<dbReference type="RefSeq" id="WP_012901089.1">
    <property type="nucleotide sequence ID" value="NC_013665.1"/>
</dbReference>
<dbReference type="EMBL" id="AP011532">
    <property type="protein sequence ID" value="BAI62415.1"/>
    <property type="molecule type" value="Genomic_DNA"/>
</dbReference>
<reference evidence="9" key="3">
    <citation type="journal article" date="2011" name="PLoS ONE">
        <title>Genome sequence of a mesophilic hydrogenotrophic methanogen Methanocella paludicola, the first cultivated representative of the order Methanocellales.</title>
        <authorList>
            <person name="Sakai S."/>
            <person name="Takaki Y."/>
            <person name="Shimamura S."/>
            <person name="Sekine M."/>
            <person name="Tajima T."/>
            <person name="Kosugi H."/>
            <person name="Ichikawa N."/>
            <person name="Tasumi E."/>
            <person name="Hiraki A.T."/>
            <person name="Shimizu A."/>
            <person name="Kato Y."/>
            <person name="Nishiko R."/>
            <person name="Mori K."/>
            <person name="Fujita N."/>
            <person name="Imachi H."/>
            <person name="Takai K."/>
        </authorList>
    </citation>
    <scope>NUCLEOTIDE SEQUENCE [LARGE SCALE GENOMIC DNA]</scope>
    <source>
        <strain evidence="9">DSM 17711 / JCM 13418 / NBRC 101707 / SANAE</strain>
    </source>
</reference>
<evidence type="ECO:0000256" key="1">
    <source>
        <dbReference type="ARBA" id="ARBA00004141"/>
    </source>
</evidence>
<dbReference type="AlphaFoldDB" id="D1Z143"/>
<feature type="transmembrane region" description="Helical" evidence="6">
    <location>
        <begin position="362"/>
        <end position="382"/>
    </location>
</feature>
<evidence type="ECO:0000256" key="2">
    <source>
        <dbReference type="ARBA" id="ARBA00022448"/>
    </source>
</evidence>
<dbReference type="PANTHER" id="PTHR23506">
    <property type="entry name" value="GH10249P"/>
    <property type="match status" value="1"/>
</dbReference>
<name>D1Z143_METPS</name>
<evidence type="ECO:0000256" key="5">
    <source>
        <dbReference type="ARBA" id="ARBA00023136"/>
    </source>
</evidence>
<feature type="transmembrane region" description="Helical" evidence="6">
    <location>
        <begin position="244"/>
        <end position="265"/>
    </location>
</feature>
<dbReference type="CDD" id="cd17325">
    <property type="entry name" value="MFS_MdtG_SLC18_like"/>
    <property type="match status" value="1"/>
</dbReference>
<keyword evidence="2" id="KW-0813">Transport</keyword>
<feature type="transmembrane region" description="Helical" evidence="6">
    <location>
        <begin position="74"/>
        <end position="93"/>
    </location>
</feature>
<dbReference type="InterPro" id="IPR011701">
    <property type="entry name" value="MFS"/>
</dbReference>
<feature type="transmembrane region" description="Helical" evidence="6">
    <location>
        <begin position="133"/>
        <end position="155"/>
    </location>
</feature>
<dbReference type="InterPro" id="IPR036259">
    <property type="entry name" value="MFS_trans_sf"/>
</dbReference>
<dbReference type="Proteomes" id="UP000001882">
    <property type="component" value="Chromosome"/>
</dbReference>
<gene>
    <name evidence="8" type="ordered locus">MCP_2343</name>
</gene>
<dbReference type="GO" id="GO:0016020">
    <property type="term" value="C:membrane"/>
    <property type="evidence" value="ECO:0007669"/>
    <property type="project" value="UniProtKB-SubCell"/>
</dbReference>
<keyword evidence="3 6" id="KW-0812">Transmembrane</keyword>
<evidence type="ECO:0000313" key="9">
    <source>
        <dbReference type="Proteomes" id="UP000001882"/>
    </source>
</evidence>
<feature type="transmembrane region" description="Helical" evidence="6">
    <location>
        <begin position="206"/>
        <end position="224"/>
    </location>
</feature>
<feature type="transmembrane region" description="Helical" evidence="6">
    <location>
        <begin position="161"/>
        <end position="181"/>
    </location>
</feature>
<dbReference type="SUPFAM" id="SSF103473">
    <property type="entry name" value="MFS general substrate transporter"/>
    <property type="match status" value="1"/>
</dbReference>
<feature type="transmembrane region" description="Helical" evidence="6">
    <location>
        <begin position="331"/>
        <end position="356"/>
    </location>
</feature>
<reference evidence="8 9" key="1">
    <citation type="journal article" date="2007" name="Appl. Environ. Microbiol.">
        <title>Isolation of key methanogens for global methane emission from rice paddy fields: a novel isolate affiliated with the clone cluster rice cluster I.</title>
        <authorList>
            <person name="Sakai S."/>
            <person name="Imachi H."/>
            <person name="Sekiguchi Y."/>
            <person name="Ohashi A."/>
            <person name="Harada H."/>
            <person name="Kamagata Y."/>
        </authorList>
    </citation>
    <scope>NUCLEOTIDE SEQUENCE [LARGE SCALE GENOMIC DNA]</scope>
    <source>
        <strain evidence="9">DSM 17711 / JCM 13418 / NBRC 101707 / SANAE</strain>
    </source>
</reference>
<dbReference type="STRING" id="304371.MCP_2343"/>
<dbReference type="eggNOG" id="arCOG00130">
    <property type="taxonomic scope" value="Archaea"/>
</dbReference>
<feature type="transmembrane region" description="Helical" evidence="6">
    <location>
        <begin position="272"/>
        <end position="292"/>
    </location>
</feature>